<evidence type="ECO:0000256" key="4">
    <source>
        <dbReference type="ARBA" id="ARBA00022679"/>
    </source>
</evidence>
<dbReference type="EC" id="2.7.13.3" evidence="2"/>
<keyword evidence="7" id="KW-0472">Membrane</keyword>
<evidence type="ECO:0000256" key="3">
    <source>
        <dbReference type="ARBA" id="ARBA00022553"/>
    </source>
</evidence>
<keyword evidence="7" id="KW-0812">Transmembrane</keyword>
<evidence type="ECO:0000256" key="7">
    <source>
        <dbReference type="SAM" id="Phobius"/>
    </source>
</evidence>
<dbReference type="Proteomes" id="UP001168552">
    <property type="component" value="Unassembled WGS sequence"/>
</dbReference>
<dbReference type="PANTHER" id="PTHR45453">
    <property type="entry name" value="PHOSPHATE REGULON SENSOR PROTEIN PHOR"/>
    <property type="match status" value="1"/>
</dbReference>
<evidence type="ECO:0000259" key="8">
    <source>
        <dbReference type="PROSITE" id="PS50109"/>
    </source>
</evidence>
<organism evidence="9 10">
    <name type="scientific">Shiella aurantiaca</name>
    <dbReference type="NCBI Taxonomy" id="3058365"/>
    <lineage>
        <taxon>Bacteria</taxon>
        <taxon>Pseudomonadati</taxon>
        <taxon>Bacteroidota</taxon>
        <taxon>Cytophagia</taxon>
        <taxon>Cytophagales</taxon>
        <taxon>Shiellaceae</taxon>
        <taxon>Shiella</taxon>
    </lineage>
</organism>
<dbReference type="SMART" id="SM00388">
    <property type="entry name" value="HisKA"/>
    <property type="match status" value="1"/>
</dbReference>
<evidence type="ECO:0000256" key="5">
    <source>
        <dbReference type="ARBA" id="ARBA00022777"/>
    </source>
</evidence>
<protein>
    <recommendedName>
        <fullName evidence="2">histidine kinase</fullName>
        <ecNumber evidence="2">2.7.13.3</ecNumber>
    </recommendedName>
</protein>
<dbReference type="Pfam" id="PF02518">
    <property type="entry name" value="HATPase_c"/>
    <property type="match status" value="1"/>
</dbReference>
<dbReference type="Gene3D" id="1.10.287.130">
    <property type="match status" value="1"/>
</dbReference>
<dbReference type="CDD" id="cd00075">
    <property type="entry name" value="HATPase"/>
    <property type="match status" value="1"/>
</dbReference>
<dbReference type="EMBL" id="JAUHJS010000005">
    <property type="protein sequence ID" value="MDN4166161.1"/>
    <property type="molecule type" value="Genomic_DNA"/>
</dbReference>
<comment type="caution">
    <text evidence="9">The sequence shown here is derived from an EMBL/GenBank/DDBJ whole genome shotgun (WGS) entry which is preliminary data.</text>
</comment>
<dbReference type="InterPro" id="IPR050351">
    <property type="entry name" value="BphY/WalK/GraS-like"/>
</dbReference>
<dbReference type="PRINTS" id="PR00344">
    <property type="entry name" value="BCTRLSENSOR"/>
</dbReference>
<proteinExistence type="predicted"/>
<feature type="transmembrane region" description="Helical" evidence="7">
    <location>
        <begin position="166"/>
        <end position="189"/>
    </location>
</feature>
<dbReference type="InterPro" id="IPR005467">
    <property type="entry name" value="His_kinase_dom"/>
</dbReference>
<evidence type="ECO:0000256" key="2">
    <source>
        <dbReference type="ARBA" id="ARBA00012438"/>
    </source>
</evidence>
<dbReference type="SMART" id="SM00387">
    <property type="entry name" value="HATPase_c"/>
    <property type="match status" value="1"/>
</dbReference>
<evidence type="ECO:0000256" key="1">
    <source>
        <dbReference type="ARBA" id="ARBA00000085"/>
    </source>
</evidence>
<dbReference type="Gene3D" id="3.30.565.10">
    <property type="entry name" value="Histidine kinase-like ATPase, C-terminal domain"/>
    <property type="match status" value="1"/>
</dbReference>
<dbReference type="PROSITE" id="PS50109">
    <property type="entry name" value="HIS_KIN"/>
    <property type="match status" value="1"/>
</dbReference>
<keyword evidence="3" id="KW-0597">Phosphoprotein</keyword>
<evidence type="ECO:0000313" key="10">
    <source>
        <dbReference type="Proteomes" id="UP001168552"/>
    </source>
</evidence>
<feature type="domain" description="Histidine kinase" evidence="8">
    <location>
        <begin position="204"/>
        <end position="422"/>
    </location>
</feature>
<evidence type="ECO:0000313" key="9">
    <source>
        <dbReference type="EMBL" id="MDN4166161.1"/>
    </source>
</evidence>
<name>A0ABT8F889_9BACT</name>
<keyword evidence="7" id="KW-1133">Transmembrane helix</keyword>
<dbReference type="SUPFAM" id="SSF55874">
    <property type="entry name" value="ATPase domain of HSP90 chaperone/DNA topoisomerase II/histidine kinase"/>
    <property type="match status" value="1"/>
</dbReference>
<dbReference type="InterPro" id="IPR036890">
    <property type="entry name" value="HATPase_C_sf"/>
</dbReference>
<keyword evidence="5 9" id="KW-0418">Kinase</keyword>
<dbReference type="InterPro" id="IPR003661">
    <property type="entry name" value="HisK_dim/P_dom"/>
</dbReference>
<dbReference type="GO" id="GO:0016301">
    <property type="term" value="F:kinase activity"/>
    <property type="evidence" value="ECO:0007669"/>
    <property type="project" value="UniProtKB-KW"/>
</dbReference>
<dbReference type="Pfam" id="PF00512">
    <property type="entry name" value="HisKA"/>
    <property type="match status" value="1"/>
</dbReference>
<accession>A0ABT8F889</accession>
<feature type="transmembrane region" description="Helical" evidence="7">
    <location>
        <begin position="6"/>
        <end position="28"/>
    </location>
</feature>
<keyword evidence="10" id="KW-1185">Reference proteome</keyword>
<dbReference type="CDD" id="cd00082">
    <property type="entry name" value="HisKA"/>
    <property type="match status" value="1"/>
</dbReference>
<dbReference type="PANTHER" id="PTHR45453:SF1">
    <property type="entry name" value="PHOSPHATE REGULON SENSOR PROTEIN PHOR"/>
    <property type="match status" value="1"/>
</dbReference>
<dbReference type="SUPFAM" id="SSF47384">
    <property type="entry name" value="Homodimeric domain of signal transducing histidine kinase"/>
    <property type="match status" value="1"/>
</dbReference>
<comment type="catalytic activity">
    <reaction evidence="1">
        <text>ATP + protein L-histidine = ADP + protein N-phospho-L-histidine.</text>
        <dbReference type="EC" id="2.7.13.3"/>
    </reaction>
</comment>
<dbReference type="InterPro" id="IPR003594">
    <property type="entry name" value="HATPase_dom"/>
</dbReference>
<gene>
    <name evidence="9" type="ORF">QWY31_11650</name>
</gene>
<keyword evidence="6" id="KW-0902">Two-component regulatory system</keyword>
<evidence type="ECO:0000256" key="6">
    <source>
        <dbReference type="ARBA" id="ARBA00023012"/>
    </source>
</evidence>
<dbReference type="InterPro" id="IPR004358">
    <property type="entry name" value="Sig_transdc_His_kin-like_C"/>
</dbReference>
<dbReference type="InterPro" id="IPR036097">
    <property type="entry name" value="HisK_dim/P_sf"/>
</dbReference>
<reference evidence="9" key="1">
    <citation type="submission" date="2023-06" db="EMBL/GenBank/DDBJ databases">
        <title>Cytophagales bacterium Strain LB-30, isolated from soil.</title>
        <authorList>
            <person name="Liu B."/>
        </authorList>
    </citation>
    <scope>NUCLEOTIDE SEQUENCE</scope>
    <source>
        <strain evidence="9">LB-30</strain>
    </source>
</reference>
<keyword evidence="4" id="KW-0808">Transferase</keyword>
<dbReference type="RefSeq" id="WP_320004694.1">
    <property type="nucleotide sequence ID" value="NZ_JAUHJS010000005.1"/>
</dbReference>
<sequence length="422" mass="48121">MSRYSIRIIIVLGVLAIGGIIPIQVYWVTRAFDLREKQFNQNVQVALKRVAEEIRSFNNTQAPVHDPVSQLSSSYFVVNVQDVINTQLLEYYLKREFEKVNLQANYEYGIYDCQNDKMVYGNFISQPIAIKEELQLASQPILPNESYYFTLYFPSKAADIMLQMPIWIFSSGVFLLVVFFFGYTLWVVLEQKRLAEMQRDFINNMTHEFKTPLATIAVSSEVLKNAPEQAGAERIKNYARIIHEEAHRLKSQVERVLQIAVDERSSTKINRQQVDVHALIQQSVKNIEPYLADKQGNIVLALDAESATILGDELHLGNIFYNLLDNSIKYSEKPPHIHIYSFTVKGFLCLSITDNGIGIPENLQKKVFEKFYRVPTGNVHDVKGFGLGLCYVKEMVLAHKGKLTISSKLGEGTVVLLKFPLA</sequence>